<name>A0A917DUF7_9BACT</name>
<dbReference type="Pfam" id="PF10517">
    <property type="entry name" value="DM13"/>
    <property type="match status" value="1"/>
</dbReference>
<dbReference type="PROSITE" id="PS51549">
    <property type="entry name" value="DM13"/>
    <property type="match status" value="1"/>
</dbReference>
<keyword evidence="3" id="KW-1185">Reference proteome</keyword>
<reference evidence="2" key="1">
    <citation type="journal article" date="2014" name="Int. J. Syst. Evol. Microbiol.">
        <title>Complete genome sequence of Corynebacterium casei LMG S-19264T (=DSM 44701T), isolated from a smear-ripened cheese.</title>
        <authorList>
            <consortium name="US DOE Joint Genome Institute (JGI-PGF)"/>
            <person name="Walter F."/>
            <person name="Albersmeier A."/>
            <person name="Kalinowski J."/>
            <person name="Ruckert C."/>
        </authorList>
    </citation>
    <scope>NUCLEOTIDE SEQUENCE</scope>
    <source>
        <strain evidence="2">CGMCC 1.15958</strain>
    </source>
</reference>
<evidence type="ECO:0000259" key="1">
    <source>
        <dbReference type="PROSITE" id="PS51549"/>
    </source>
</evidence>
<evidence type="ECO:0000313" key="2">
    <source>
        <dbReference type="EMBL" id="GGD68251.1"/>
    </source>
</evidence>
<comment type="caution">
    <text evidence="2">The sequence shown here is derived from an EMBL/GenBank/DDBJ whole genome shotgun (WGS) entry which is preliminary data.</text>
</comment>
<evidence type="ECO:0000313" key="3">
    <source>
        <dbReference type="Proteomes" id="UP000609064"/>
    </source>
</evidence>
<accession>A0A917DUF7</accession>
<dbReference type="EMBL" id="BMKK01000007">
    <property type="protein sequence ID" value="GGD68251.1"/>
    <property type="molecule type" value="Genomic_DNA"/>
</dbReference>
<sequence>MTDLQNQTIILQGTFTSGVHTTSGKVFIYEDKNKNYSLVFENFKTDAGPDLRIYLAEDKVLTNFTQITDKVNTNGSYILPIPASVDLKKQTTVVIWCKAFSVLFGSASLK</sequence>
<gene>
    <name evidence="2" type="ORF">GCM10011514_35410</name>
</gene>
<organism evidence="2 3">
    <name type="scientific">Emticicia aquatilis</name>
    <dbReference type="NCBI Taxonomy" id="1537369"/>
    <lineage>
        <taxon>Bacteria</taxon>
        <taxon>Pseudomonadati</taxon>
        <taxon>Bacteroidota</taxon>
        <taxon>Cytophagia</taxon>
        <taxon>Cytophagales</taxon>
        <taxon>Leadbetterellaceae</taxon>
        <taxon>Emticicia</taxon>
    </lineage>
</organism>
<feature type="domain" description="DM13" evidence="1">
    <location>
        <begin position="7"/>
        <end position="110"/>
    </location>
</feature>
<dbReference type="AlphaFoldDB" id="A0A917DUF7"/>
<dbReference type="Proteomes" id="UP000609064">
    <property type="component" value="Unassembled WGS sequence"/>
</dbReference>
<protein>
    <recommendedName>
        <fullName evidence="1">DM13 domain-containing protein</fullName>
    </recommendedName>
</protein>
<dbReference type="InterPro" id="IPR019545">
    <property type="entry name" value="DM13_domain"/>
</dbReference>
<proteinExistence type="predicted"/>
<reference evidence="2" key="2">
    <citation type="submission" date="2020-09" db="EMBL/GenBank/DDBJ databases">
        <authorList>
            <person name="Sun Q."/>
            <person name="Zhou Y."/>
        </authorList>
    </citation>
    <scope>NUCLEOTIDE SEQUENCE</scope>
    <source>
        <strain evidence="2">CGMCC 1.15958</strain>
    </source>
</reference>